<organism evidence="2 3">
    <name type="scientific">Cladonia borealis</name>
    <dbReference type="NCBI Taxonomy" id="184061"/>
    <lineage>
        <taxon>Eukaryota</taxon>
        <taxon>Fungi</taxon>
        <taxon>Dikarya</taxon>
        <taxon>Ascomycota</taxon>
        <taxon>Pezizomycotina</taxon>
        <taxon>Lecanoromycetes</taxon>
        <taxon>OSLEUM clade</taxon>
        <taxon>Lecanoromycetidae</taxon>
        <taxon>Lecanorales</taxon>
        <taxon>Lecanorineae</taxon>
        <taxon>Cladoniaceae</taxon>
        <taxon>Cladonia</taxon>
    </lineage>
</organism>
<reference evidence="2" key="1">
    <citation type="submission" date="2023-03" db="EMBL/GenBank/DDBJ databases">
        <title>Complete genome of Cladonia borealis.</title>
        <authorList>
            <person name="Park H."/>
        </authorList>
    </citation>
    <scope>NUCLEOTIDE SEQUENCE</scope>
    <source>
        <strain evidence="2">ANT050790</strain>
    </source>
</reference>
<sequence length="175" mass="18214">MTLQPTYRPYPSASGTGGSPKANSTLLSITLNYHTTTSTQTIFSAGATFSPQPNATQAIPPVNSSIVYNSTSIPYPFRNTCTPDSILCDSQVSYSLCVPLLTSSTKYISVGPVPDGTICLDGSIDGMIIGTCTPKGTLHCNIDGTTYFSCVEGGSIIVGNMPSDTMCLGATIVGY</sequence>
<evidence type="ECO:0000313" key="3">
    <source>
        <dbReference type="Proteomes" id="UP001166286"/>
    </source>
</evidence>
<feature type="region of interest" description="Disordered" evidence="1">
    <location>
        <begin position="1"/>
        <end position="21"/>
    </location>
</feature>
<comment type="caution">
    <text evidence="2">The sequence shown here is derived from an EMBL/GenBank/DDBJ whole genome shotgun (WGS) entry which is preliminary data.</text>
</comment>
<evidence type="ECO:0000313" key="2">
    <source>
        <dbReference type="EMBL" id="KAK0512286.1"/>
    </source>
</evidence>
<gene>
    <name evidence="2" type="ORF">JMJ35_005414</name>
</gene>
<name>A0AA39R2L2_9LECA</name>
<dbReference type="EMBL" id="JAFEKC020000011">
    <property type="protein sequence ID" value="KAK0512286.1"/>
    <property type="molecule type" value="Genomic_DNA"/>
</dbReference>
<dbReference type="AlphaFoldDB" id="A0AA39R2L2"/>
<evidence type="ECO:0000256" key="1">
    <source>
        <dbReference type="SAM" id="MobiDB-lite"/>
    </source>
</evidence>
<accession>A0AA39R2L2</accession>
<proteinExistence type="predicted"/>
<protein>
    <submittedName>
        <fullName evidence="2">Uncharacterized protein</fullName>
    </submittedName>
</protein>
<keyword evidence="3" id="KW-1185">Reference proteome</keyword>
<dbReference type="Proteomes" id="UP001166286">
    <property type="component" value="Unassembled WGS sequence"/>
</dbReference>